<protein>
    <submittedName>
        <fullName evidence="1">Uncharacterized protein</fullName>
    </submittedName>
</protein>
<sequence>MRFEHKETEGQLKVVWYNMPVHLCVATIECPMPNRKKSDTTGQALLINHLPESHIRRRPYKSTTLATPLIIYCSSLVYISV</sequence>
<name>A0A5K3EFD6_MESCO</name>
<proteinExistence type="predicted"/>
<dbReference type="WBParaSite" id="MCU_000106-RA">
    <property type="protein sequence ID" value="MCU_000106-RA"/>
    <property type="gene ID" value="MCU_000106"/>
</dbReference>
<reference evidence="1" key="1">
    <citation type="submission" date="2019-11" db="UniProtKB">
        <authorList>
            <consortium name="WormBaseParasite"/>
        </authorList>
    </citation>
    <scope>IDENTIFICATION</scope>
</reference>
<accession>A0A5K3EFD6</accession>
<organism evidence="1">
    <name type="scientific">Mesocestoides corti</name>
    <name type="common">Flatworm</name>
    <dbReference type="NCBI Taxonomy" id="53468"/>
    <lineage>
        <taxon>Eukaryota</taxon>
        <taxon>Metazoa</taxon>
        <taxon>Spiralia</taxon>
        <taxon>Lophotrochozoa</taxon>
        <taxon>Platyhelminthes</taxon>
        <taxon>Cestoda</taxon>
        <taxon>Eucestoda</taxon>
        <taxon>Cyclophyllidea</taxon>
        <taxon>Mesocestoididae</taxon>
        <taxon>Mesocestoides</taxon>
    </lineage>
</organism>
<dbReference type="AlphaFoldDB" id="A0A5K3EFD6"/>
<evidence type="ECO:0000313" key="1">
    <source>
        <dbReference type="WBParaSite" id="MCU_000106-RA"/>
    </source>
</evidence>